<reference evidence="4" key="1">
    <citation type="journal article" date="2019" name="Int. J. Syst. Evol. Microbiol.">
        <title>The Global Catalogue of Microorganisms (GCM) 10K type strain sequencing project: providing services to taxonomists for standard genome sequencing and annotation.</title>
        <authorList>
            <consortium name="The Broad Institute Genomics Platform"/>
            <consortium name="The Broad Institute Genome Sequencing Center for Infectious Disease"/>
            <person name="Wu L."/>
            <person name="Ma J."/>
        </authorList>
    </citation>
    <scope>NUCLEOTIDE SEQUENCE [LARGE SCALE GENOMIC DNA]</scope>
    <source>
        <strain evidence="4">NBRC 106310</strain>
    </source>
</reference>
<gene>
    <name evidence="3" type="ORF">GCM10025863_05820</name>
</gene>
<dbReference type="EMBL" id="AP027728">
    <property type="protein sequence ID" value="BDZ37968.1"/>
    <property type="molecule type" value="Genomic_DNA"/>
</dbReference>
<protein>
    <recommendedName>
        <fullName evidence="5">Allophanate hydrolase</fullName>
    </recommendedName>
</protein>
<feature type="transmembrane region" description="Helical" evidence="2">
    <location>
        <begin position="20"/>
        <end position="44"/>
    </location>
</feature>
<keyword evidence="2" id="KW-0812">Transmembrane</keyword>
<feature type="transmembrane region" description="Helical" evidence="2">
    <location>
        <begin position="83"/>
        <end position="116"/>
    </location>
</feature>
<sequence>MEQMSAARTRTPRPRRPRTLVQKLGAVVLGFEAIVVFLAGLTVYGLKVLPAGIPDWWGIVGGAALGLAMIVLAGAIARPGAIAVGWVLQVIVLASAVLVPAIALVALVFGGMWGYATIVGARVDRRGATTMLDDAPPPAATQDPHQPHTESE</sequence>
<accession>A0ABN6X1H4</accession>
<evidence type="ECO:0000256" key="1">
    <source>
        <dbReference type="SAM" id="MobiDB-lite"/>
    </source>
</evidence>
<evidence type="ECO:0000313" key="3">
    <source>
        <dbReference type="EMBL" id="BDZ37968.1"/>
    </source>
</evidence>
<keyword evidence="2" id="KW-0472">Membrane</keyword>
<evidence type="ECO:0008006" key="5">
    <source>
        <dbReference type="Google" id="ProtNLM"/>
    </source>
</evidence>
<evidence type="ECO:0000313" key="4">
    <source>
        <dbReference type="Proteomes" id="UP001321543"/>
    </source>
</evidence>
<dbReference type="Proteomes" id="UP001321543">
    <property type="component" value="Chromosome"/>
</dbReference>
<name>A0ABN6X1H4_9MICO</name>
<feature type="transmembrane region" description="Helical" evidence="2">
    <location>
        <begin position="56"/>
        <end position="76"/>
    </location>
</feature>
<keyword evidence="2" id="KW-1133">Transmembrane helix</keyword>
<proteinExistence type="predicted"/>
<organism evidence="3 4">
    <name type="scientific">Microbacterium suwonense</name>
    <dbReference type="NCBI Taxonomy" id="683047"/>
    <lineage>
        <taxon>Bacteria</taxon>
        <taxon>Bacillati</taxon>
        <taxon>Actinomycetota</taxon>
        <taxon>Actinomycetes</taxon>
        <taxon>Micrococcales</taxon>
        <taxon>Microbacteriaceae</taxon>
        <taxon>Microbacterium</taxon>
    </lineage>
</organism>
<keyword evidence="4" id="KW-1185">Reference proteome</keyword>
<dbReference type="Pfam" id="PF14017">
    <property type="entry name" value="DUF4233"/>
    <property type="match status" value="1"/>
</dbReference>
<evidence type="ECO:0000256" key="2">
    <source>
        <dbReference type="SAM" id="Phobius"/>
    </source>
</evidence>
<dbReference type="InterPro" id="IPR025327">
    <property type="entry name" value="DUF4233"/>
</dbReference>
<feature type="region of interest" description="Disordered" evidence="1">
    <location>
        <begin position="131"/>
        <end position="152"/>
    </location>
</feature>